<protein>
    <submittedName>
        <fullName evidence="3">DUF559 domain-containing protein</fullName>
    </submittedName>
</protein>
<organism evidence="3 4">
    <name type="scientific">Streptomyces jumonjinensis</name>
    <dbReference type="NCBI Taxonomy" id="1945"/>
    <lineage>
        <taxon>Bacteria</taxon>
        <taxon>Bacillati</taxon>
        <taxon>Actinomycetota</taxon>
        <taxon>Actinomycetes</taxon>
        <taxon>Kitasatosporales</taxon>
        <taxon>Streptomycetaceae</taxon>
        <taxon>Streptomyces</taxon>
    </lineage>
</organism>
<feature type="domain" description="Treble clef zinc finger" evidence="2">
    <location>
        <begin position="466"/>
        <end position="521"/>
    </location>
</feature>
<proteinExistence type="predicted"/>
<evidence type="ECO:0000313" key="4">
    <source>
        <dbReference type="Proteomes" id="UP000419138"/>
    </source>
</evidence>
<dbReference type="Proteomes" id="UP000419138">
    <property type="component" value="Unassembled WGS sequence"/>
</dbReference>
<dbReference type="InterPro" id="IPR007569">
    <property type="entry name" value="DUF559"/>
</dbReference>
<feature type="domain" description="DUF559" evidence="1">
    <location>
        <begin position="539"/>
        <end position="610"/>
    </location>
</feature>
<gene>
    <name evidence="3" type="ORF">FF041_09015</name>
</gene>
<accession>A0A646KE39</accession>
<evidence type="ECO:0000313" key="3">
    <source>
        <dbReference type="EMBL" id="MQT00361.1"/>
    </source>
</evidence>
<dbReference type="OrthoDB" id="3196679at2"/>
<keyword evidence="4" id="KW-1185">Reference proteome</keyword>
<dbReference type="AlphaFoldDB" id="A0A646KE39"/>
<dbReference type="Gene3D" id="3.40.960.10">
    <property type="entry name" value="VSR Endonuclease"/>
    <property type="match status" value="1"/>
</dbReference>
<dbReference type="EMBL" id="VCLA01000071">
    <property type="protein sequence ID" value="MQT00361.1"/>
    <property type="molecule type" value="Genomic_DNA"/>
</dbReference>
<dbReference type="Pfam" id="PF14311">
    <property type="entry name" value="DUF4379"/>
    <property type="match status" value="3"/>
</dbReference>
<dbReference type="PANTHER" id="PTHR37317:SF1">
    <property type="entry name" value="ZINC-RIBBON DOMAIN-CONTAINING PROTEIN-RELATED"/>
    <property type="match status" value="1"/>
</dbReference>
<dbReference type="InterPro" id="IPR025487">
    <property type="entry name" value="DUF4379"/>
</dbReference>
<sequence length="653" mass="72094">MGLARLPHASCSGGGPTATIDTSVQTARLTACARTGGTAHLGQSGFVKSAWENPNVISPQSKKPVQLCSDPGCSEPSAHRTRTRDAWCDTHISAILRAGGLEPLEPFSKPTAWRLTRCLACGCKAHYRFEYTLEKNAWGEATCRACYWRRWAAKARLSMGSYANLTPVTEAAAREHAEAHGYEYLAPLTEPSLADDPHHVRCRSCLRLSADRLGDIAFGCRCGTNPRRDRQTSSHPPEFLKDSGLAAATWWDHDRNGTAMWETVTVKARREAAWRCPHCGLEFTKRILDMTTAPECPTCEPERRAAWQAEYDRYKSTPVADVPELLAAWADDADPRTVLVVGSGPLRKFRCAQGHNPRLKPHRYLTAGCPFCRGQAARTEQMSDAAVGPSPYALDPEIAAQWHPRKNDGIDQATVSPGSRKTRWWLNPDCGHEWQDTPAGRNKGHRRRCPVCRTVLDSLAYHFPELAAEWSPDNPLSAWHVRPTGQTSFVPTWICPADSDHIWQASLGSRASGSGCPQCKEHGKSRIELLHHAAAEHAFGAAASGRALRHEAFTRRSVWQADIITRTAQGRDLVIEYDGSYWHADKADVDADKTHDLLAAGYLVARLREHPLPPLPIENPDYAEFTVHSTAPGPAAVINKVKDWTATRSNDSS</sequence>
<evidence type="ECO:0000259" key="1">
    <source>
        <dbReference type="Pfam" id="PF04480"/>
    </source>
</evidence>
<name>A0A646KE39_STRJU</name>
<dbReference type="Pfam" id="PF04480">
    <property type="entry name" value="DUF559"/>
    <property type="match status" value="1"/>
</dbReference>
<reference evidence="3 4" key="1">
    <citation type="submission" date="2019-05" db="EMBL/GenBank/DDBJ databases">
        <title>Comparative genomics and metabolomics analyses of clavulanic acid producing Streptomyces species provides insight into specialized metabolism and evolution of beta-lactam biosynthetic gene clusters.</title>
        <authorList>
            <person name="Moore M.A."/>
            <person name="Cruz-Morales P."/>
            <person name="Barona Gomez F."/>
            <person name="Kapil T."/>
        </authorList>
    </citation>
    <scope>NUCLEOTIDE SEQUENCE [LARGE SCALE GENOMIC DNA]</scope>
    <source>
        <strain evidence="3 4">NRRL 5741</strain>
    </source>
</reference>
<feature type="domain" description="Treble clef zinc finger" evidence="2">
    <location>
        <begin position="248"/>
        <end position="301"/>
    </location>
</feature>
<comment type="caution">
    <text evidence="3">The sequence shown here is derived from an EMBL/GenBank/DDBJ whole genome shotgun (WGS) entry which is preliminary data.</text>
</comment>
<dbReference type="PANTHER" id="PTHR37317">
    <property type="entry name" value="BLR8090 PROTEIN"/>
    <property type="match status" value="1"/>
</dbReference>
<evidence type="ECO:0000259" key="2">
    <source>
        <dbReference type="Pfam" id="PF14311"/>
    </source>
</evidence>
<feature type="domain" description="Treble clef zinc finger" evidence="2">
    <location>
        <begin position="398"/>
        <end position="453"/>
    </location>
</feature>